<name>A0AAD3XL88_NEPGR</name>
<keyword evidence="7" id="KW-1185">Reference proteome</keyword>
<feature type="region of interest" description="Disordered" evidence="4">
    <location>
        <begin position="60"/>
        <end position="82"/>
    </location>
</feature>
<feature type="domain" description="RRM" evidence="5">
    <location>
        <begin position="319"/>
        <end position="387"/>
    </location>
</feature>
<dbReference type="Pfam" id="PF00076">
    <property type="entry name" value="RRM_1"/>
    <property type="match status" value="3"/>
</dbReference>
<keyword evidence="1" id="KW-0677">Repeat</keyword>
<evidence type="ECO:0000256" key="3">
    <source>
        <dbReference type="PROSITE-ProRule" id="PRU00176"/>
    </source>
</evidence>
<dbReference type="Gene3D" id="3.30.70.330">
    <property type="match status" value="3"/>
</dbReference>
<proteinExistence type="predicted"/>
<dbReference type="InterPro" id="IPR000504">
    <property type="entry name" value="RRM_dom"/>
</dbReference>
<feature type="compositionally biased region" description="Polar residues" evidence="4">
    <location>
        <begin position="106"/>
        <end position="116"/>
    </location>
</feature>
<dbReference type="GO" id="GO:0003723">
    <property type="term" value="F:RNA binding"/>
    <property type="evidence" value="ECO:0007669"/>
    <property type="project" value="UniProtKB-UniRule"/>
</dbReference>
<dbReference type="InterPro" id="IPR035979">
    <property type="entry name" value="RBD_domain_sf"/>
</dbReference>
<dbReference type="PROSITE" id="PS50102">
    <property type="entry name" value="RRM"/>
    <property type="match status" value="2"/>
</dbReference>
<evidence type="ECO:0000313" key="7">
    <source>
        <dbReference type="Proteomes" id="UP001279734"/>
    </source>
</evidence>
<evidence type="ECO:0000256" key="1">
    <source>
        <dbReference type="ARBA" id="ARBA00022737"/>
    </source>
</evidence>
<dbReference type="PANTHER" id="PTHR24012">
    <property type="entry name" value="RNA BINDING PROTEIN"/>
    <property type="match status" value="1"/>
</dbReference>
<evidence type="ECO:0000313" key="6">
    <source>
        <dbReference type="EMBL" id="GMH08818.1"/>
    </source>
</evidence>
<dbReference type="AlphaFoldDB" id="A0AAD3XL88"/>
<comment type="caution">
    <text evidence="6">The sequence shown here is derived from an EMBL/GenBank/DDBJ whole genome shotgun (WGS) entry which is preliminary data.</text>
</comment>
<dbReference type="Proteomes" id="UP001279734">
    <property type="component" value="Unassembled WGS sequence"/>
</dbReference>
<protein>
    <recommendedName>
        <fullName evidence="5">RRM domain-containing protein</fullName>
    </recommendedName>
</protein>
<organism evidence="6 7">
    <name type="scientific">Nepenthes gracilis</name>
    <name type="common">Slender pitcher plant</name>
    <dbReference type="NCBI Taxonomy" id="150966"/>
    <lineage>
        <taxon>Eukaryota</taxon>
        <taxon>Viridiplantae</taxon>
        <taxon>Streptophyta</taxon>
        <taxon>Embryophyta</taxon>
        <taxon>Tracheophyta</taxon>
        <taxon>Spermatophyta</taxon>
        <taxon>Magnoliopsida</taxon>
        <taxon>eudicotyledons</taxon>
        <taxon>Gunneridae</taxon>
        <taxon>Pentapetalae</taxon>
        <taxon>Caryophyllales</taxon>
        <taxon>Nepenthaceae</taxon>
        <taxon>Nepenthes</taxon>
    </lineage>
</organism>
<feature type="region of interest" description="Disordered" evidence="4">
    <location>
        <begin position="106"/>
        <end position="127"/>
    </location>
</feature>
<evidence type="ECO:0000259" key="5">
    <source>
        <dbReference type="PROSITE" id="PS50102"/>
    </source>
</evidence>
<feature type="domain" description="RRM" evidence="5">
    <location>
        <begin position="155"/>
        <end position="253"/>
    </location>
</feature>
<keyword evidence="2 3" id="KW-0694">RNA-binding</keyword>
<dbReference type="SMART" id="SM00360">
    <property type="entry name" value="RRM"/>
    <property type="match status" value="1"/>
</dbReference>
<sequence>MLDKGIIPGYLDTAPVHHCHSTGTEDKSGDFRDNFLLQEQGNERKFSSTVVDLSGDWSQARSSSKWNDQLPPTGSTVSKPNQTSKLIGGATLKINDMVQHTIHALEQQQSSPTGVKTPSPIGQPIGQRVPEEHIEDLKAKAESQEVENEKLKLQHVQFLEKISGLRGRDQKLSEEAPFANVSASTAVVEIENLTGGSHIHFTDRFDENGDSKGYGFVQFKNEASAENAIDKLNGMLTTTNEDMRNITSAVVMRDEDGRSKRLGFTNCENADDAARDVETLNGKKLDDKEWAQKKSEREFELKGEFELSMKEAADKYQRANLYIKNLDDTIDEDKLKELFSEFGKITSCKVMRDPSGISRGSGFVAFLTLDEAKLVVNKPLYVALAQRKEESRAMLQAQFSQIRPFLMPSVVAPRMPMYPPSAPGTQCVKKNLGLGNSIK</sequence>
<evidence type="ECO:0000256" key="4">
    <source>
        <dbReference type="SAM" id="MobiDB-lite"/>
    </source>
</evidence>
<gene>
    <name evidence="6" type="ORF">Nepgr_010658</name>
</gene>
<accession>A0AAD3XL88</accession>
<dbReference type="SUPFAM" id="SSF54928">
    <property type="entry name" value="RNA-binding domain, RBD"/>
    <property type="match status" value="2"/>
</dbReference>
<dbReference type="EMBL" id="BSYO01000008">
    <property type="protein sequence ID" value="GMH08818.1"/>
    <property type="molecule type" value="Genomic_DNA"/>
</dbReference>
<evidence type="ECO:0000256" key="2">
    <source>
        <dbReference type="ARBA" id="ARBA00022884"/>
    </source>
</evidence>
<reference evidence="6" key="1">
    <citation type="submission" date="2023-05" db="EMBL/GenBank/DDBJ databases">
        <title>Nepenthes gracilis genome sequencing.</title>
        <authorList>
            <person name="Fukushima K."/>
        </authorList>
    </citation>
    <scope>NUCLEOTIDE SEQUENCE</scope>
    <source>
        <strain evidence="6">SING2019-196</strain>
    </source>
</reference>
<dbReference type="InterPro" id="IPR012677">
    <property type="entry name" value="Nucleotide-bd_a/b_plait_sf"/>
</dbReference>